<dbReference type="Proteomes" id="UP001634007">
    <property type="component" value="Unassembled WGS sequence"/>
</dbReference>
<evidence type="ECO:0000256" key="2">
    <source>
        <dbReference type="SAM" id="SignalP"/>
    </source>
</evidence>
<dbReference type="EMBL" id="JBJKBG010000011">
    <property type="protein sequence ID" value="KAL3714059.1"/>
    <property type="molecule type" value="Genomic_DNA"/>
</dbReference>
<proteinExistence type="predicted"/>
<organism evidence="3 4">
    <name type="scientific">Eucalyptus globulus</name>
    <name type="common">Tasmanian blue gum</name>
    <dbReference type="NCBI Taxonomy" id="34317"/>
    <lineage>
        <taxon>Eukaryota</taxon>
        <taxon>Viridiplantae</taxon>
        <taxon>Streptophyta</taxon>
        <taxon>Embryophyta</taxon>
        <taxon>Tracheophyta</taxon>
        <taxon>Spermatophyta</taxon>
        <taxon>Magnoliopsida</taxon>
        <taxon>eudicotyledons</taxon>
        <taxon>Gunneridae</taxon>
        <taxon>Pentapetalae</taxon>
        <taxon>rosids</taxon>
        <taxon>malvids</taxon>
        <taxon>Myrtales</taxon>
        <taxon>Myrtaceae</taxon>
        <taxon>Myrtoideae</taxon>
        <taxon>Eucalypteae</taxon>
        <taxon>Eucalyptus</taxon>
    </lineage>
</organism>
<dbReference type="PANTHER" id="PTHR34961:SF5">
    <property type="entry name" value="TRANSMEMBRANE PROTEIN"/>
    <property type="match status" value="1"/>
</dbReference>
<reference evidence="3 4" key="1">
    <citation type="submission" date="2024-11" db="EMBL/GenBank/DDBJ databases">
        <title>Chromosome-level genome assembly of Eucalyptus globulus Labill. provides insights into its genome evolution.</title>
        <authorList>
            <person name="Li X."/>
        </authorList>
    </citation>
    <scope>NUCLEOTIDE SEQUENCE [LARGE SCALE GENOMIC DNA]</scope>
    <source>
        <strain evidence="3">CL2024</strain>
        <tissue evidence="3">Fresh tender leaves</tissue>
    </source>
</reference>
<name>A0ABD3IJA2_EUCGL</name>
<feature type="compositionally biased region" description="Polar residues" evidence="1">
    <location>
        <begin position="93"/>
        <end position="110"/>
    </location>
</feature>
<sequence length="126" mass="14041">MSAIGLLLILLLCPRMHASNARLLKAEAGGRESPHSFSKVAEKVKVMIHIETYRKGVTKVNEKYRKSSSTEDIVTQEVLNHMAMEVKHGKRTVSGTIPTTLGHRFSTSPGLFSDYSRPKMRPPSHN</sequence>
<evidence type="ECO:0000313" key="4">
    <source>
        <dbReference type="Proteomes" id="UP001634007"/>
    </source>
</evidence>
<keyword evidence="2" id="KW-0732">Signal</keyword>
<comment type="caution">
    <text evidence="3">The sequence shown here is derived from an EMBL/GenBank/DDBJ whole genome shotgun (WGS) entry which is preliminary data.</text>
</comment>
<feature type="signal peptide" evidence="2">
    <location>
        <begin position="1"/>
        <end position="18"/>
    </location>
</feature>
<protein>
    <submittedName>
        <fullName evidence="3">Uncharacterized protein</fullName>
    </submittedName>
</protein>
<gene>
    <name evidence="3" type="ORF">ACJRO7_006066</name>
</gene>
<accession>A0ABD3IJA2</accession>
<dbReference type="InterPro" id="IPR053313">
    <property type="entry name" value="RGF"/>
</dbReference>
<dbReference type="AlphaFoldDB" id="A0ABD3IJA2"/>
<feature type="chain" id="PRO_5044826975" evidence="2">
    <location>
        <begin position="19"/>
        <end position="126"/>
    </location>
</feature>
<keyword evidence="4" id="KW-1185">Reference proteome</keyword>
<dbReference type="PANTHER" id="PTHR34961">
    <property type="entry name" value="TRANSMEMBRANE PROTEIN"/>
    <property type="match status" value="1"/>
</dbReference>
<evidence type="ECO:0000313" key="3">
    <source>
        <dbReference type="EMBL" id="KAL3714059.1"/>
    </source>
</evidence>
<feature type="region of interest" description="Disordered" evidence="1">
    <location>
        <begin position="93"/>
        <end position="126"/>
    </location>
</feature>
<evidence type="ECO:0000256" key="1">
    <source>
        <dbReference type="SAM" id="MobiDB-lite"/>
    </source>
</evidence>